<sequence>MSEDFRSDQGLAPDKTAGLLFRFHGRRALRIAAHRASMLAEGGDRDGALEWLRISEAVRDILQRETKQ</sequence>
<gene>
    <name evidence="1" type="ORF">FNB15_18295</name>
</gene>
<organism evidence="1 2">
    <name type="scientific">Ferrovibrio terrae</name>
    <dbReference type="NCBI Taxonomy" id="2594003"/>
    <lineage>
        <taxon>Bacteria</taxon>
        <taxon>Pseudomonadati</taxon>
        <taxon>Pseudomonadota</taxon>
        <taxon>Alphaproteobacteria</taxon>
        <taxon>Rhodospirillales</taxon>
        <taxon>Rhodospirillaceae</taxon>
        <taxon>Ferrovibrio</taxon>
    </lineage>
</organism>
<dbReference type="KEGG" id="fer:FNB15_18295"/>
<accession>A0A516H5Y8</accession>
<keyword evidence="2" id="KW-1185">Reference proteome</keyword>
<name>A0A516H5Y8_9PROT</name>
<reference evidence="1 2" key="1">
    <citation type="submission" date="2019-07" db="EMBL/GenBank/DDBJ databases">
        <title>Genome sequencing for Ferrovibrio sp. K5.</title>
        <authorList>
            <person name="Park S.-J."/>
        </authorList>
    </citation>
    <scope>NUCLEOTIDE SEQUENCE [LARGE SCALE GENOMIC DNA]</scope>
    <source>
        <strain evidence="1 2">K5</strain>
    </source>
</reference>
<dbReference type="EMBL" id="CP041636">
    <property type="protein sequence ID" value="QDO99100.1"/>
    <property type="molecule type" value="Genomic_DNA"/>
</dbReference>
<protein>
    <submittedName>
        <fullName evidence="1">Uncharacterized protein</fullName>
    </submittedName>
</protein>
<dbReference type="AlphaFoldDB" id="A0A516H5Y8"/>
<proteinExistence type="predicted"/>
<evidence type="ECO:0000313" key="2">
    <source>
        <dbReference type="Proteomes" id="UP000317496"/>
    </source>
</evidence>
<evidence type="ECO:0000313" key="1">
    <source>
        <dbReference type="EMBL" id="QDO99100.1"/>
    </source>
</evidence>
<dbReference type="RefSeq" id="WP_144258096.1">
    <property type="nucleotide sequence ID" value="NZ_CP041636.1"/>
</dbReference>
<dbReference type="Proteomes" id="UP000317496">
    <property type="component" value="Chromosome"/>
</dbReference>